<dbReference type="HOGENOM" id="CLU_005126_9_3_6"/>
<dbReference type="SUPFAM" id="SSF51735">
    <property type="entry name" value="NAD(P)-binding Rossmann-fold domains"/>
    <property type="match status" value="1"/>
</dbReference>
<feature type="domain" description="RCK N-terminal" evidence="13">
    <location>
        <begin position="422"/>
        <end position="541"/>
    </location>
</feature>
<sequence length="644" mass="69188">MEGLLFQAFVYLCAAVVAVPIAKRLGLGSVLGYLIAGIVIGPVIGLVGSETEEIQHFAEFGVVMMLFLVGLELEPRLLWEMRSRLLGLGGLQVMLTAVLIALIALGLGADWRLAVAIGLIFSLSSTAIVLQTLSEKGLTAIDGGRASFSVLLFQDIAVIPMLALIPLLALPELAGHGIDAVATHGHDAGDHAASMSLVADLPGWAHAGVVLGAVALVLFGGHFLSRPLFRFIAASRLREIFTAAALLLVIGIALLMTLVELSPALGTFLAGVVLANSEFRHELESDIEPFKGLLLGLFFITVGAGIDFGILFGDLATVLGLTLGVMLVKGGVLLALARAFKLDSRDGWLFTLALAQAGEFGFVLLSFTVQTAVIPSELAKTLSLVIALSMLLTPALFILYDQLVLPRLRSDGTGQADAIDEQGAVVIAGNGRFGQIVNRLLVAAGVRTVVLDHEAAVVDMLRKFGIKSYYGDASRPDLLEAAGIAEASAFVIAIDDHDRAIRMVEHVRRHFPHVPVLARAFDVNHLYLLRRAGVHLAERELFEASLKLGGETLKVLGTHPFKVEKMVRSFREHDVVGLDQLYDLWGENPDMARNRALLAQAKAHRETLAEMMEVDRLQLHDRTERGWTPPPKGYTKDLGTDHSS</sequence>
<keyword evidence="3" id="KW-0813">Transport</keyword>
<dbReference type="Gene3D" id="1.20.1530.20">
    <property type="match status" value="1"/>
</dbReference>
<dbReference type="InterPro" id="IPR006153">
    <property type="entry name" value="Cation/H_exchanger_TM"/>
</dbReference>
<evidence type="ECO:0000313" key="15">
    <source>
        <dbReference type="Proteomes" id="UP000005275"/>
    </source>
</evidence>
<evidence type="ECO:0000256" key="7">
    <source>
        <dbReference type="ARBA" id="ARBA00022958"/>
    </source>
</evidence>
<comment type="similarity">
    <text evidence="2">Belongs to the monovalent cation:proton antiporter 2 (CPA2) transporter (TC 2.A.37) family.</text>
</comment>
<feature type="transmembrane region" description="Helical" evidence="12">
    <location>
        <begin position="54"/>
        <end position="73"/>
    </location>
</feature>
<dbReference type="Pfam" id="PF00999">
    <property type="entry name" value="Na_H_Exchanger"/>
    <property type="match status" value="1"/>
</dbReference>
<feature type="transmembrane region" description="Helical" evidence="12">
    <location>
        <begin position="85"/>
        <end position="107"/>
    </location>
</feature>
<dbReference type="InterPro" id="IPR036291">
    <property type="entry name" value="NAD(P)-bd_dom_sf"/>
</dbReference>
<feature type="transmembrane region" description="Helical" evidence="12">
    <location>
        <begin position="237"/>
        <end position="258"/>
    </location>
</feature>
<dbReference type="GO" id="GO:0006813">
    <property type="term" value="P:potassium ion transport"/>
    <property type="evidence" value="ECO:0007669"/>
    <property type="project" value="UniProtKB-KW"/>
</dbReference>
<dbReference type="Pfam" id="PF02254">
    <property type="entry name" value="TrkA_N"/>
    <property type="match status" value="1"/>
</dbReference>
<keyword evidence="4" id="KW-0050">Antiport</keyword>
<feature type="transmembrane region" description="Helical" evidence="12">
    <location>
        <begin position="6"/>
        <end position="23"/>
    </location>
</feature>
<evidence type="ECO:0000313" key="14">
    <source>
        <dbReference type="EMBL" id="AHF04170.1"/>
    </source>
</evidence>
<reference evidence="14 15" key="1">
    <citation type="submission" date="2013-12" db="EMBL/GenBank/DDBJ databases">
        <authorList>
            <consortium name="DOE Joint Genome Institute"/>
            <person name="Bryant D.A."/>
            <person name="Huntemann M."/>
            <person name="Han J."/>
            <person name="Chen A."/>
            <person name="Kyrpides N."/>
            <person name="Mavromatis K."/>
            <person name="Markowitz V."/>
            <person name="Palaniappan K."/>
            <person name="Ivanova N."/>
            <person name="Schaumberg A."/>
            <person name="Pati A."/>
            <person name="Liolios K."/>
            <person name="Nordberg H.P."/>
            <person name="Cantor M.N."/>
            <person name="Hua S.X."/>
            <person name="Woyke T."/>
        </authorList>
    </citation>
    <scope>NUCLEOTIDE SEQUENCE [LARGE SCALE GENOMIC DNA]</scope>
    <source>
        <strain evidence="14 15">984</strain>
    </source>
</reference>
<dbReference type="STRING" id="765910.MARPU_10130"/>
<comment type="subcellular location">
    <subcellularLocation>
        <location evidence="1">Endomembrane system</location>
        <topology evidence="1">Multi-pass membrane protein</topology>
    </subcellularLocation>
</comment>
<evidence type="ECO:0000256" key="8">
    <source>
        <dbReference type="ARBA" id="ARBA00022989"/>
    </source>
</evidence>
<dbReference type="OrthoDB" id="9781411at2"/>
<gene>
    <name evidence="14" type="ORF">MARPU_10130</name>
</gene>
<feature type="transmembrane region" description="Helical" evidence="12">
    <location>
        <begin position="293"/>
        <end position="312"/>
    </location>
</feature>
<dbReference type="PANTHER" id="PTHR46157:SF4">
    <property type="entry name" value="K(+) EFFLUX ANTIPORTER 3, CHLOROPLASTIC"/>
    <property type="match status" value="1"/>
</dbReference>
<dbReference type="FunFam" id="3.40.50.720:FF:000036">
    <property type="entry name" value="Glutathione-regulated potassium-efflux system protein KefB"/>
    <property type="match status" value="1"/>
</dbReference>
<keyword evidence="10 12" id="KW-0472">Membrane</keyword>
<keyword evidence="9" id="KW-0406">Ion transport</keyword>
<dbReference type="KEGG" id="mpur:MARPU_10130"/>
<keyword evidence="6 12" id="KW-0812">Transmembrane</keyword>
<evidence type="ECO:0000256" key="11">
    <source>
        <dbReference type="SAM" id="MobiDB-lite"/>
    </source>
</evidence>
<protein>
    <submittedName>
        <fullName evidence="14">Potassium transporter</fullName>
    </submittedName>
</protein>
<dbReference type="InterPro" id="IPR038770">
    <property type="entry name" value="Na+/solute_symporter_sf"/>
</dbReference>
<dbReference type="PANTHER" id="PTHR46157">
    <property type="entry name" value="K(+) EFFLUX ANTIPORTER 3, CHLOROPLASTIC"/>
    <property type="match status" value="1"/>
</dbReference>
<dbReference type="GO" id="GO:1902600">
    <property type="term" value="P:proton transmembrane transport"/>
    <property type="evidence" value="ECO:0007669"/>
    <property type="project" value="InterPro"/>
</dbReference>
<name>W0E006_MARPU</name>
<feature type="transmembrane region" description="Helical" evidence="12">
    <location>
        <begin position="318"/>
        <end position="336"/>
    </location>
</feature>
<evidence type="ECO:0000256" key="2">
    <source>
        <dbReference type="ARBA" id="ARBA00005551"/>
    </source>
</evidence>
<dbReference type="RefSeq" id="WP_005224250.1">
    <property type="nucleotide sequence ID" value="NZ_CP007031.1"/>
</dbReference>
<dbReference type="GO" id="GO:0005886">
    <property type="term" value="C:plasma membrane"/>
    <property type="evidence" value="ECO:0007669"/>
    <property type="project" value="TreeGrafter"/>
</dbReference>
<dbReference type="GO" id="GO:0015297">
    <property type="term" value="F:antiporter activity"/>
    <property type="evidence" value="ECO:0007669"/>
    <property type="project" value="UniProtKB-KW"/>
</dbReference>
<evidence type="ECO:0000256" key="4">
    <source>
        <dbReference type="ARBA" id="ARBA00022449"/>
    </source>
</evidence>
<keyword evidence="5" id="KW-0633">Potassium transport</keyword>
<organism evidence="14 15">
    <name type="scientific">Marichromatium purpuratum 984</name>
    <dbReference type="NCBI Taxonomy" id="765910"/>
    <lineage>
        <taxon>Bacteria</taxon>
        <taxon>Pseudomonadati</taxon>
        <taxon>Pseudomonadota</taxon>
        <taxon>Gammaproteobacteria</taxon>
        <taxon>Chromatiales</taxon>
        <taxon>Chromatiaceae</taxon>
        <taxon>Marichromatium</taxon>
    </lineage>
</organism>
<feature type="transmembrane region" description="Helical" evidence="12">
    <location>
        <begin position="30"/>
        <end position="48"/>
    </location>
</feature>
<feature type="transmembrane region" description="Helical" evidence="12">
    <location>
        <begin position="381"/>
        <end position="400"/>
    </location>
</feature>
<feature type="transmembrane region" description="Helical" evidence="12">
    <location>
        <begin position="204"/>
        <end position="225"/>
    </location>
</feature>
<evidence type="ECO:0000256" key="1">
    <source>
        <dbReference type="ARBA" id="ARBA00004127"/>
    </source>
</evidence>
<dbReference type="GO" id="GO:0012505">
    <property type="term" value="C:endomembrane system"/>
    <property type="evidence" value="ECO:0007669"/>
    <property type="project" value="UniProtKB-SubCell"/>
</dbReference>
<accession>W0E006</accession>
<feature type="region of interest" description="Disordered" evidence="11">
    <location>
        <begin position="621"/>
        <end position="644"/>
    </location>
</feature>
<feature type="transmembrane region" description="Helical" evidence="12">
    <location>
        <begin position="113"/>
        <end position="134"/>
    </location>
</feature>
<evidence type="ECO:0000256" key="6">
    <source>
        <dbReference type="ARBA" id="ARBA00022692"/>
    </source>
</evidence>
<evidence type="ECO:0000256" key="10">
    <source>
        <dbReference type="ARBA" id="ARBA00023136"/>
    </source>
</evidence>
<dbReference type="Proteomes" id="UP000005275">
    <property type="component" value="Chromosome"/>
</dbReference>
<dbReference type="InterPro" id="IPR004771">
    <property type="entry name" value="K/H_exchanger"/>
</dbReference>
<evidence type="ECO:0000256" key="12">
    <source>
        <dbReference type="SAM" id="Phobius"/>
    </source>
</evidence>
<keyword evidence="8 12" id="KW-1133">Transmembrane helix</keyword>
<dbReference type="NCBIfam" id="TIGR00932">
    <property type="entry name" value="2a37"/>
    <property type="match status" value="1"/>
</dbReference>
<keyword evidence="15" id="KW-1185">Reference proteome</keyword>
<dbReference type="eggNOG" id="COG1226">
    <property type="taxonomic scope" value="Bacteria"/>
</dbReference>
<dbReference type="PROSITE" id="PS51201">
    <property type="entry name" value="RCK_N"/>
    <property type="match status" value="1"/>
</dbReference>
<dbReference type="InterPro" id="IPR003148">
    <property type="entry name" value="RCK_N"/>
</dbReference>
<evidence type="ECO:0000259" key="13">
    <source>
        <dbReference type="PROSITE" id="PS51201"/>
    </source>
</evidence>
<feature type="compositionally biased region" description="Basic and acidic residues" evidence="11">
    <location>
        <begin position="634"/>
        <end position="644"/>
    </location>
</feature>
<dbReference type="eggNOG" id="COG0475">
    <property type="taxonomic scope" value="Bacteria"/>
</dbReference>
<keyword evidence="7" id="KW-0630">Potassium</keyword>
<evidence type="ECO:0000256" key="5">
    <source>
        <dbReference type="ARBA" id="ARBA00022538"/>
    </source>
</evidence>
<dbReference type="AlphaFoldDB" id="W0E006"/>
<feature type="transmembrane region" description="Helical" evidence="12">
    <location>
        <begin position="348"/>
        <end position="369"/>
    </location>
</feature>
<evidence type="ECO:0000256" key="3">
    <source>
        <dbReference type="ARBA" id="ARBA00022448"/>
    </source>
</evidence>
<proteinExistence type="inferred from homology"/>
<dbReference type="EMBL" id="CP007031">
    <property type="protein sequence ID" value="AHF04170.1"/>
    <property type="molecule type" value="Genomic_DNA"/>
</dbReference>
<feature type="transmembrane region" description="Helical" evidence="12">
    <location>
        <begin position="146"/>
        <end position="169"/>
    </location>
</feature>
<dbReference type="GO" id="GO:0008324">
    <property type="term" value="F:monoatomic cation transmembrane transporter activity"/>
    <property type="evidence" value="ECO:0007669"/>
    <property type="project" value="InterPro"/>
</dbReference>
<dbReference type="Gene3D" id="3.40.50.720">
    <property type="entry name" value="NAD(P)-binding Rossmann-like Domain"/>
    <property type="match status" value="1"/>
</dbReference>
<evidence type="ECO:0000256" key="9">
    <source>
        <dbReference type="ARBA" id="ARBA00023065"/>
    </source>
</evidence>